<dbReference type="AlphaFoldDB" id="A0A074XUQ8"/>
<keyword evidence="2" id="KW-1185">Reference proteome</keyword>
<name>A0A074XUQ8_AURPU</name>
<proteinExistence type="predicted"/>
<dbReference type="Proteomes" id="UP000030706">
    <property type="component" value="Unassembled WGS sequence"/>
</dbReference>
<reference evidence="1 2" key="1">
    <citation type="journal article" date="2014" name="BMC Genomics">
        <title>Genome sequencing of four Aureobasidium pullulans varieties: biotechnological potential, stress tolerance, and description of new species.</title>
        <authorList>
            <person name="Gostin Ar C."/>
            <person name="Ohm R.A."/>
            <person name="Kogej T."/>
            <person name="Sonjak S."/>
            <person name="Turk M."/>
            <person name="Zajc J."/>
            <person name="Zalar P."/>
            <person name="Grube M."/>
            <person name="Sun H."/>
            <person name="Han J."/>
            <person name="Sharma A."/>
            <person name="Chiniquy J."/>
            <person name="Ngan C.Y."/>
            <person name="Lipzen A."/>
            <person name="Barry K."/>
            <person name="Grigoriev I.V."/>
            <person name="Gunde-Cimerman N."/>
        </authorList>
    </citation>
    <scope>NUCLEOTIDE SEQUENCE [LARGE SCALE GENOMIC DNA]</scope>
    <source>
        <strain evidence="1 2">EXF-150</strain>
    </source>
</reference>
<protein>
    <submittedName>
        <fullName evidence="1">Uncharacterized protein</fullName>
    </submittedName>
</protein>
<sequence>MQTMLSYPQQKRSIQRGLRMCMRSRCSFREYIPPFLFILSNGGAFHLFDQFQTGEKNIEKWGRERFLVVINGVARRFMYGRFCSVRAKFGNHAWNLRLECACLHACSHISRNRSLGRMLVRFGNRKIWIRTPRLLVCPMSVDEGISLHLNHDMNWAK</sequence>
<dbReference type="GeneID" id="40744735"/>
<dbReference type="RefSeq" id="XP_029765422.1">
    <property type="nucleotide sequence ID" value="XM_029902429.1"/>
</dbReference>
<gene>
    <name evidence="1" type="ORF">M438DRAFT_3106</name>
</gene>
<dbReference type="EMBL" id="KL584974">
    <property type="protein sequence ID" value="KEQ89235.1"/>
    <property type="molecule type" value="Genomic_DNA"/>
</dbReference>
<dbReference type="HOGENOM" id="CLU_1677497_0_0_1"/>
<evidence type="ECO:0000313" key="1">
    <source>
        <dbReference type="EMBL" id="KEQ89235.1"/>
    </source>
</evidence>
<organism evidence="1 2">
    <name type="scientific">Aureobasidium pullulans EXF-150</name>
    <dbReference type="NCBI Taxonomy" id="1043002"/>
    <lineage>
        <taxon>Eukaryota</taxon>
        <taxon>Fungi</taxon>
        <taxon>Dikarya</taxon>
        <taxon>Ascomycota</taxon>
        <taxon>Pezizomycotina</taxon>
        <taxon>Dothideomycetes</taxon>
        <taxon>Dothideomycetidae</taxon>
        <taxon>Dothideales</taxon>
        <taxon>Saccotheciaceae</taxon>
        <taxon>Aureobasidium</taxon>
    </lineage>
</organism>
<accession>A0A074XUQ8</accession>
<evidence type="ECO:0000313" key="2">
    <source>
        <dbReference type="Proteomes" id="UP000030706"/>
    </source>
</evidence>